<dbReference type="Proteomes" id="UP000193685">
    <property type="component" value="Unassembled WGS sequence"/>
</dbReference>
<gene>
    <name evidence="1" type="ORF">BCR37DRAFT_382978</name>
</gene>
<keyword evidence="2" id="KW-1185">Reference proteome</keyword>
<sequence>MEASAGPCGTPHAVFAASDGLHNLGEKIFRSTLKIVCGLGVCSVRWLGELSNAEIGIAPETQVVLNEDAVGALRTIPVGPATAIAFALDVAAACDASFAAFALRFESLSLQYAADARSAHLSNSLSAHQDRYLLGNNVTNISHGLRGLSQHGITWFVFAVVLTDMHILTVDMVKSC</sequence>
<comment type="caution">
    <text evidence="1">The sequence shown here is derived from an EMBL/GenBank/DDBJ whole genome shotgun (WGS) entry which is preliminary data.</text>
</comment>
<evidence type="ECO:0000313" key="1">
    <source>
        <dbReference type="EMBL" id="ORY76987.1"/>
    </source>
</evidence>
<name>A0A1Y2EZV2_PROLT</name>
<accession>A0A1Y2EZV2</accession>
<dbReference type="AlphaFoldDB" id="A0A1Y2EZV2"/>
<protein>
    <submittedName>
        <fullName evidence="1">Uncharacterized protein</fullName>
    </submittedName>
</protein>
<dbReference type="GeneID" id="63786580"/>
<evidence type="ECO:0000313" key="2">
    <source>
        <dbReference type="Proteomes" id="UP000193685"/>
    </source>
</evidence>
<dbReference type="RefSeq" id="XP_040722827.1">
    <property type="nucleotide sequence ID" value="XM_040869981.1"/>
</dbReference>
<reference evidence="1 2" key="1">
    <citation type="submission" date="2016-07" db="EMBL/GenBank/DDBJ databases">
        <title>Pervasive Adenine N6-methylation of Active Genes in Fungi.</title>
        <authorList>
            <consortium name="DOE Joint Genome Institute"/>
            <person name="Mondo S.J."/>
            <person name="Dannebaum R.O."/>
            <person name="Kuo R.C."/>
            <person name="Labutti K."/>
            <person name="Haridas S."/>
            <person name="Kuo A."/>
            <person name="Salamov A."/>
            <person name="Ahrendt S.R."/>
            <person name="Lipzen A."/>
            <person name="Sullivan W."/>
            <person name="Andreopoulos W.B."/>
            <person name="Clum A."/>
            <person name="Lindquist E."/>
            <person name="Daum C."/>
            <person name="Ramamoorthy G.K."/>
            <person name="Gryganskyi A."/>
            <person name="Culley D."/>
            <person name="Magnuson J.K."/>
            <person name="James T.Y."/>
            <person name="O'Malley M.A."/>
            <person name="Stajich J.E."/>
            <person name="Spatafora J.W."/>
            <person name="Visel A."/>
            <person name="Grigoriev I.V."/>
        </authorList>
    </citation>
    <scope>NUCLEOTIDE SEQUENCE [LARGE SCALE GENOMIC DNA]</scope>
    <source>
        <strain evidence="1 2">12-1054</strain>
    </source>
</reference>
<organism evidence="1 2">
    <name type="scientific">Protomyces lactucae-debilis</name>
    <dbReference type="NCBI Taxonomy" id="2754530"/>
    <lineage>
        <taxon>Eukaryota</taxon>
        <taxon>Fungi</taxon>
        <taxon>Dikarya</taxon>
        <taxon>Ascomycota</taxon>
        <taxon>Taphrinomycotina</taxon>
        <taxon>Taphrinomycetes</taxon>
        <taxon>Taphrinales</taxon>
        <taxon>Protomycetaceae</taxon>
        <taxon>Protomyces</taxon>
    </lineage>
</organism>
<proteinExistence type="predicted"/>
<dbReference type="EMBL" id="MCFI01000021">
    <property type="protein sequence ID" value="ORY76987.1"/>
    <property type="molecule type" value="Genomic_DNA"/>
</dbReference>